<dbReference type="PANTHER" id="PTHR30590">
    <property type="entry name" value="INNER MEMBRANE PROTEIN"/>
    <property type="match status" value="1"/>
</dbReference>
<keyword evidence="4" id="KW-1185">Reference proteome</keyword>
<dbReference type="Proteomes" id="UP000199350">
    <property type="component" value="Chromosome I"/>
</dbReference>
<reference evidence="4" key="1">
    <citation type="submission" date="2016-10" db="EMBL/GenBank/DDBJ databases">
        <authorList>
            <person name="Varghese N."/>
            <person name="Submissions S."/>
        </authorList>
    </citation>
    <scope>NUCLEOTIDE SEQUENCE [LARGE SCALE GENOMIC DNA]</scope>
    <source>
        <strain evidence="4">DSM 20632</strain>
    </source>
</reference>
<sequence length="409" mass="43906">MDKTPAKQRLLLPDIARGVSLLGIAAANSVQAWITTGTSSAGAPGDTLGGVDPSSGWDAFFAVFSAMFVHVRGLPMFSTLLGFGFGLVVASLYRKHYPLRDARRVLLRRYGTLAALGLIHMLALFYGDIMLTYGLIGVLMALLFTVSAKWLRLIAYILLGFFAVTGTAGAFAVYFFEPGALPDMRAPTTELLTVGDYFSANFSAAMLMLTSIPFAVGSLAGLSIIGYVWATEGYLVNVDKHRAILRQWVYVAVAITLLLGLPWGLAAIGVIDPGLEEFFWILNQSWGPFTGPGILAAFALATNGMQKRAAQAHAAPRWAYPLIALGKRSMSGYLAQSLLFIILASPFGFGLGLDANVTGKLGVGLLVWLITLLFASVLEATRTPGPFEWVHRRIAYGRTGAIEPRPAHA</sequence>
<feature type="transmembrane region" description="Helical" evidence="1">
    <location>
        <begin position="277"/>
        <end position="301"/>
    </location>
</feature>
<protein>
    <submittedName>
        <fullName evidence="3">Uncharacterized membrane protein YeiB</fullName>
    </submittedName>
</protein>
<dbReference type="Pfam" id="PF04235">
    <property type="entry name" value="DUF418"/>
    <property type="match status" value="1"/>
</dbReference>
<feature type="transmembrane region" description="Helical" evidence="1">
    <location>
        <begin position="129"/>
        <end position="146"/>
    </location>
</feature>
<evidence type="ECO:0000313" key="3">
    <source>
        <dbReference type="EMBL" id="SDL57740.1"/>
    </source>
</evidence>
<organism evidence="3 4">
    <name type="scientific">Corynebacterium mycetoides</name>
    <dbReference type="NCBI Taxonomy" id="38302"/>
    <lineage>
        <taxon>Bacteria</taxon>
        <taxon>Bacillati</taxon>
        <taxon>Actinomycetota</taxon>
        <taxon>Actinomycetes</taxon>
        <taxon>Mycobacteriales</taxon>
        <taxon>Corynebacteriaceae</taxon>
        <taxon>Corynebacterium</taxon>
    </lineage>
</organism>
<keyword evidence="1" id="KW-0472">Membrane</keyword>
<name>A0A1G9L6Z8_9CORY</name>
<evidence type="ECO:0000259" key="2">
    <source>
        <dbReference type="Pfam" id="PF04235"/>
    </source>
</evidence>
<feature type="transmembrane region" description="Helical" evidence="1">
    <location>
        <begin position="248"/>
        <end position="271"/>
    </location>
</feature>
<dbReference type="AlphaFoldDB" id="A0A1G9L6Z8"/>
<feature type="transmembrane region" description="Helical" evidence="1">
    <location>
        <begin position="333"/>
        <end position="353"/>
    </location>
</feature>
<accession>A0A1G9L6Z8</accession>
<dbReference type="InterPro" id="IPR007349">
    <property type="entry name" value="DUF418"/>
</dbReference>
<dbReference type="PANTHER" id="PTHR30590:SF3">
    <property type="entry name" value="HYPOTHETICAL MEMBRANE SPANNING PROTEIN"/>
    <property type="match status" value="1"/>
</dbReference>
<evidence type="ECO:0000313" key="4">
    <source>
        <dbReference type="Proteomes" id="UP000199350"/>
    </source>
</evidence>
<feature type="domain" description="DUF418" evidence="2">
    <location>
        <begin position="232"/>
        <end position="397"/>
    </location>
</feature>
<feature type="transmembrane region" description="Helical" evidence="1">
    <location>
        <begin position="359"/>
        <end position="378"/>
    </location>
</feature>
<dbReference type="RefSeq" id="WP_092147185.1">
    <property type="nucleotide sequence ID" value="NZ_LT629700.1"/>
</dbReference>
<dbReference type="OrthoDB" id="2388539at2"/>
<dbReference type="InterPro" id="IPR052529">
    <property type="entry name" value="Bact_Transport_Assoc"/>
</dbReference>
<gene>
    <name evidence="3" type="ORF">SAMN04488535_0038</name>
</gene>
<dbReference type="EMBL" id="LT629700">
    <property type="protein sequence ID" value="SDL57740.1"/>
    <property type="molecule type" value="Genomic_DNA"/>
</dbReference>
<keyword evidence="1" id="KW-0812">Transmembrane</keyword>
<feature type="transmembrane region" description="Helical" evidence="1">
    <location>
        <begin position="153"/>
        <end position="176"/>
    </location>
</feature>
<evidence type="ECO:0000256" key="1">
    <source>
        <dbReference type="SAM" id="Phobius"/>
    </source>
</evidence>
<feature type="transmembrane region" description="Helical" evidence="1">
    <location>
        <begin position="74"/>
        <end position="93"/>
    </location>
</feature>
<proteinExistence type="predicted"/>
<keyword evidence="1" id="KW-1133">Transmembrane helix</keyword>
<feature type="transmembrane region" description="Helical" evidence="1">
    <location>
        <begin position="202"/>
        <end position="228"/>
    </location>
</feature>
<feature type="transmembrane region" description="Helical" evidence="1">
    <location>
        <begin position="105"/>
        <end position="123"/>
    </location>
</feature>
<dbReference type="STRING" id="38302.SAMN04488535_0038"/>